<keyword evidence="2" id="KW-1185">Reference proteome</keyword>
<proteinExistence type="predicted"/>
<evidence type="ECO:0000313" key="2">
    <source>
        <dbReference type="Proteomes" id="UP001164250"/>
    </source>
</evidence>
<accession>A0ACC0ZTF3</accession>
<name>A0ACC0ZTF3_9ROSI</name>
<reference evidence="2" key="1">
    <citation type="journal article" date="2023" name="G3 (Bethesda)">
        <title>Genome assembly and association tests identify interacting loci associated with vigor, precocity, and sex in interspecific pistachio rootstocks.</title>
        <authorList>
            <person name="Palmer W."/>
            <person name="Jacygrad E."/>
            <person name="Sagayaradj S."/>
            <person name="Cavanaugh K."/>
            <person name="Han R."/>
            <person name="Bertier L."/>
            <person name="Beede B."/>
            <person name="Kafkas S."/>
            <person name="Golino D."/>
            <person name="Preece J."/>
            <person name="Michelmore R."/>
        </authorList>
    </citation>
    <scope>NUCLEOTIDE SEQUENCE [LARGE SCALE GENOMIC DNA]</scope>
</reference>
<gene>
    <name evidence="1" type="ORF">Patl1_33952</name>
</gene>
<evidence type="ECO:0000313" key="1">
    <source>
        <dbReference type="EMBL" id="KAJ0075105.1"/>
    </source>
</evidence>
<sequence>MKVFSVFFFLLATVVAASHGSQDSSDSSCLSWRFAVEANNIRGWKTVPKECEKYVGHYMLGYQYRKDSKAVTDEAWRYVNSLKLPRDGRNIWIFDVDETSISHVPFFSKHGFGTEPINKTLAYEWVNKSKAPALPESLELYRKLLSLGIKVVFLTGRDEEWRKVSATNLKNVGYHTWEQLILRASSYPTNATVESFKSNEKRKLEEIYGYRIIGNIGDQWADIQGIHRGNRTFKLPNPMYYAP</sequence>
<comment type="caution">
    <text evidence="1">The sequence shown here is derived from an EMBL/GenBank/DDBJ whole genome shotgun (WGS) entry which is preliminary data.</text>
</comment>
<organism evidence="1 2">
    <name type="scientific">Pistacia atlantica</name>
    <dbReference type="NCBI Taxonomy" id="434234"/>
    <lineage>
        <taxon>Eukaryota</taxon>
        <taxon>Viridiplantae</taxon>
        <taxon>Streptophyta</taxon>
        <taxon>Embryophyta</taxon>
        <taxon>Tracheophyta</taxon>
        <taxon>Spermatophyta</taxon>
        <taxon>Magnoliopsida</taxon>
        <taxon>eudicotyledons</taxon>
        <taxon>Gunneridae</taxon>
        <taxon>Pentapetalae</taxon>
        <taxon>rosids</taxon>
        <taxon>malvids</taxon>
        <taxon>Sapindales</taxon>
        <taxon>Anacardiaceae</taxon>
        <taxon>Pistacia</taxon>
    </lineage>
</organism>
<dbReference type="Proteomes" id="UP001164250">
    <property type="component" value="Chromosome 15"/>
</dbReference>
<protein>
    <submittedName>
        <fullName evidence="1">Uncharacterized protein</fullName>
    </submittedName>
</protein>
<dbReference type="EMBL" id="CM047910">
    <property type="protein sequence ID" value="KAJ0075105.1"/>
    <property type="molecule type" value="Genomic_DNA"/>
</dbReference>